<gene>
    <name evidence="11" type="ORF">C0187_05900</name>
</gene>
<dbReference type="AlphaFoldDB" id="A0A2J6WID5"/>
<feature type="domain" description="NADH-Ubiquinone oxidoreductase (complex I) chain 5 N-terminal" evidence="10">
    <location>
        <begin position="73"/>
        <end position="117"/>
    </location>
</feature>
<keyword evidence="5 8" id="KW-1133">Transmembrane helix</keyword>
<dbReference type="GO" id="GO:0005886">
    <property type="term" value="C:plasma membrane"/>
    <property type="evidence" value="ECO:0007669"/>
    <property type="project" value="UniProtKB-SubCell"/>
</dbReference>
<dbReference type="Pfam" id="PF00361">
    <property type="entry name" value="Proton_antipo_M"/>
    <property type="match status" value="1"/>
</dbReference>
<feature type="transmembrane region" description="Helical" evidence="8">
    <location>
        <begin position="38"/>
        <end position="56"/>
    </location>
</feature>
<sequence>MIDKISSSLPVYAVLVSLIAIIPIVLNDKRPNLREFFSILAAVIKFLIIVNIYFLVKDGKIIEYQLVEFFPGLSIKFKVDTLGIFFALMASFLWILTTFYSIGYMRDGGEKNQTRFYAFFALSMSATVGAAFSGNLLTLYIFYEIITFSTYPLVAHKQTKEAIEGAHRYLAYLLITSVLFFMPAMIYVYLKTGSLEFSSLGLFTNYIGGKLVITSVLLMFVFGSAKAAVMPFHLWLPSAMVAPTPVSALLHAVAVVKKGVFVVIRVFLHIFGVDFLKNFSYSEVVSILAAFTIIVASMVALRQDNIKSRLAYSTISQLSYIVLAVSLLSDKAVIGSIMHIVAHGFAKITLFFWAGAIYVASHKTKVSELNGIAKSMPLTMFAFTIGAISMIGFPPMGGFVSKWYIANGGVESGNLWILIVLLVSALLNAGYFVPIFIRAYFNKAEEDGHNEEASPFMVVPMLLTAILTIVLFFYPDIFLQLAVNTVDLHGGGR</sequence>
<keyword evidence="6 8" id="KW-0472">Membrane</keyword>
<evidence type="ECO:0000256" key="5">
    <source>
        <dbReference type="ARBA" id="ARBA00022989"/>
    </source>
</evidence>
<dbReference type="Pfam" id="PF00662">
    <property type="entry name" value="Proton_antipo_N"/>
    <property type="match status" value="1"/>
</dbReference>
<comment type="caution">
    <text evidence="11">The sequence shown here is derived from an EMBL/GenBank/DDBJ whole genome shotgun (WGS) entry which is preliminary data.</text>
</comment>
<feature type="domain" description="NADH:quinone oxidoreductase/Mrp antiporter transmembrane" evidence="9">
    <location>
        <begin position="133"/>
        <end position="426"/>
    </location>
</feature>
<dbReference type="Proteomes" id="UP000242881">
    <property type="component" value="Unassembled WGS sequence"/>
</dbReference>
<feature type="transmembrane region" description="Helical" evidence="8">
    <location>
        <begin position="372"/>
        <end position="395"/>
    </location>
</feature>
<feature type="transmembrane region" description="Helical" evidence="8">
    <location>
        <begin position="415"/>
        <end position="441"/>
    </location>
</feature>
<proteinExistence type="inferred from homology"/>
<feature type="transmembrane region" description="Helical" evidence="8">
    <location>
        <begin position="284"/>
        <end position="301"/>
    </location>
</feature>
<dbReference type="InterPro" id="IPR050586">
    <property type="entry name" value="CPA3_Na-H_Antiporter_D"/>
</dbReference>
<keyword evidence="4 7" id="KW-0812">Transmembrane</keyword>
<reference evidence="11 12" key="1">
    <citation type="submission" date="2018-01" db="EMBL/GenBank/DDBJ databases">
        <title>Metagenomic assembled genomes from two thermal pools in the Uzon Caldera, Kamchatka, Russia.</title>
        <authorList>
            <person name="Wilkins L."/>
            <person name="Ettinger C."/>
        </authorList>
    </citation>
    <scope>NUCLEOTIDE SEQUENCE [LARGE SCALE GENOMIC DNA]</scope>
    <source>
        <strain evidence="11">ZAV-05</strain>
    </source>
</reference>
<organism evidence="11 12">
    <name type="scientific">Calditerrivibrio nitroreducens</name>
    <dbReference type="NCBI Taxonomy" id="477976"/>
    <lineage>
        <taxon>Bacteria</taxon>
        <taxon>Pseudomonadati</taxon>
        <taxon>Deferribacterota</taxon>
        <taxon>Deferribacteres</taxon>
        <taxon>Deferribacterales</taxon>
        <taxon>Calditerrivibrionaceae</taxon>
    </lineage>
</organism>
<feature type="transmembrane region" description="Helical" evidence="8">
    <location>
        <begin position="210"/>
        <end position="236"/>
    </location>
</feature>
<evidence type="ECO:0000256" key="1">
    <source>
        <dbReference type="ARBA" id="ARBA00004651"/>
    </source>
</evidence>
<evidence type="ECO:0000259" key="10">
    <source>
        <dbReference type="Pfam" id="PF00662"/>
    </source>
</evidence>
<accession>A0A2J6WID5</accession>
<evidence type="ECO:0000256" key="2">
    <source>
        <dbReference type="ARBA" id="ARBA00005346"/>
    </source>
</evidence>
<evidence type="ECO:0000313" key="11">
    <source>
        <dbReference type="EMBL" id="PMP70079.1"/>
    </source>
</evidence>
<protein>
    <submittedName>
        <fullName evidence="11">Cation:proton antiporter</fullName>
    </submittedName>
</protein>
<evidence type="ECO:0000259" key="9">
    <source>
        <dbReference type="Pfam" id="PF00361"/>
    </source>
</evidence>
<feature type="transmembrane region" description="Helical" evidence="8">
    <location>
        <begin position="9"/>
        <end position="26"/>
    </location>
</feature>
<evidence type="ECO:0000313" key="12">
    <source>
        <dbReference type="Proteomes" id="UP000242881"/>
    </source>
</evidence>
<feature type="transmembrane region" description="Helical" evidence="8">
    <location>
        <begin position="116"/>
        <end position="143"/>
    </location>
</feature>
<dbReference type="PANTHER" id="PTHR42703">
    <property type="entry name" value="NADH DEHYDROGENASE"/>
    <property type="match status" value="1"/>
</dbReference>
<evidence type="ECO:0000256" key="6">
    <source>
        <dbReference type="ARBA" id="ARBA00023136"/>
    </source>
</evidence>
<comment type="similarity">
    <text evidence="2">Belongs to the CPA3 antiporters (TC 2.A.63) subunit D family.</text>
</comment>
<keyword evidence="3" id="KW-1003">Cell membrane</keyword>
<dbReference type="InterPro" id="IPR001750">
    <property type="entry name" value="ND/Mrp_TM"/>
</dbReference>
<evidence type="ECO:0000256" key="7">
    <source>
        <dbReference type="RuleBase" id="RU000320"/>
    </source>
</evidence>
<dbReference type="EMBL" id="PNIN01000058">
    <property type="protein sequence ID" value="PMP70079.1"/>
    <property type="molecule type" value="Genomic_DNA"/>
</dbReference>
<dbReference type="PRINTS" id="PR01434">
    <property type="entry name" value="NADHDHGNASE5"/>
</dbReference>
<feature type="transmembrane region" description="Helical" evidence="8">
    <location>
        <begin position="453"/>
        <end position="474"/>
    </location>
</feature>
<evidence type="ECO:0000256" key="8">
    <source>
        <dbReference type="SAM" id="Phobius"/>
    </source>
</evidence>
<feature type="transmembrane region" description="Helical" evidence="8">
    <location>
        <begin position="310"/>
        <end position="328"/>
    </location>
</feature>
<dbReference type="InterPro" id="IPR001516">
    <property type="entry name" value="Proton_antipo_N"/>
</dbReference>
<evidence type="ECO:0000256" key="4">
    <source>
        <dbReference type="ARBA" id="ARBA00022692"/>
    </source>
</evidence>
<feature type="transmembrane region" description="Helical" evidence="8">
    <location>
        <begin position="340"/>
        <end position="360"/>
    </location>
</feature>
<feature type="transmembrane region" description="Helical" evidence="8">
    <location>
        <begin position="77"/>
        <end position="96"/>
    </location>
</feature>
<comment type="subcellular location">
    <subcellularLocation>
        <location evidence="1">Cell membrane</location>
        <topology evidence="1">Multi-pass membrane protein</topology>
    </subcellularLocation>
    <subcellularLocation>
        <location evidence="7">Membrane</location>
        <topology evidence="7">Multi-pass membrane protein</topology>
    </subcellularLocation>
</comment>
<dbReference type="PANTHER" id="PTHR42703:SF1">
    <property type="entry name" value="NA(+)_H(+) ANTIPORTER SUBUNIT D1"/>
    <property type="match status" value="1"/>
</dbReference>
<evidence type="ECO:0000256" key="3">
    <source>
        <dbReference type="ARBA" id="ARBA00022475"/>
    </source>
</evidence>
<name>A0A2J6WID5_9BACT</name>
<feature type="transmembrane region" description="Helical" evidence="8">
    <location>
        <begin position="169"/>
        <end position="190"/>
    </location>
</feature>